<feature type="chain" id="PRO_5042525155" evidence="2">
    <location>
        <begin position="18"/>
        <end position="228"/>
    </location>
</feature>
<dbReference type="GeneID" id="85459614"/>
<evidence type="ECO:0000256" key="2">
    <source>
        <dbReference type="SAM" id="SignalP"/>
    </source>
</evidence>
<keyword evidence="2" id="KW-0732">Signal</keyword>
<dbReference type="RefSeq" id="XP_060428766.1">
    <property type="nucleotide sequence ID" value="XM_060575088.1"/>
</dbReference>
<dbReference type="EMBL" id="JAHMHR010000024">
    <property type="protein sequence ID" value="KAK1674763.1"/>
    <property type="molecule type" value="Genomic_DNA"/>
</dbReference>
<gene>
    <name evidence="3" type="ORF">BDP55DRAFT_666216</name>
</gene>
<evidence type="ECO:0000313" key="3">
    <source>
        <dbReference type="EMBL" id="KAK1674763.1"/>
    </source>
</evidence>
<reference evidence="3" key="1">
    <citation type="submission" date="2021-06" db="EMBL/GenBank/DDBJ databases">
        <title>Comparative genomics, transcriptomics and evolutionary studies reveal genomic signatures of adaptation to plant cell wall in hemibiotrophic fungi.</title>
        <authorList>
            <consortium name="DOE Joint Genome Institute"/>
            <person name="Baroncelli R."/>
            <person name="Diaz J.F."/>
            <person name="Benocci T."/>
            <person name="Peng M."/>
            <person name="Battaglia E."/>
            <person name="Haridas S."/>
            <person name="Andreopoulos W."/>
            <person name="Labutti K."/>
            <person name="Pangilinan J."/>
            <person name="Floch G.L."/>
            <person name="Makela M.R."/>
            <person name="Henrissat B."/>
            <person name="Grigoriev I.V."/>
            <person name="Crouch J.A."/>
            <person name="De Vries R.P."/>
            <person name="Sukno S.A."/>
            <person name="Thon M.R."/>
        </authorList>
    </citation>
    <scope>NUCLEOTIDE SEQUENCE</scope>
    <source>
        <strain evidence="3">CBS 193.32</strain>
    </source>
</reference>
<evidence type="ECO:0000256" key="1">
    <source>
        <dbReference type="SAM" id="MobiDB-lite"/>
    </source>
</evidence>
<feature type="signal peptide" evidence="2">
    <location>
        <begin position="1"/>
        <end position="17"/>
    </location>
</feature>
<keyword evidence="4" id="KW-1185">Reference proteome</keyword>
<comment type="caution">
    <text evidence="3">The sequence shown here is derived from an EMBL/GenBank/DDBJ whole genome shotgun (WGS) entry which is preliminary data.</text>
</comment>
<organism evidence="3 4">
    <name type="scientific">Colletotrichum godetiae</name>
    <dbReference type="NCBI Taxonomy" id="1209918"/>
    <lineage>
        <taxon>Eukaryota</taxon>
        <taxon>Fungi</taxon>
        <taxon>Dikarya</taxon>
        <taxon>Ascomycota</taxon>
        <taxon>Pezizomycotina</taxon>
        <taxon>Sordariomycetes</taxon>
        <taxon>Hypocreomycetidae</taxon>
        <taxon>Glomerellales</taxon>
        <taxon>Glomerellaceae</taxon>
        <taxon>Colletotrichum</taxon>
        <taxon>Colletotrichum acutatum species complex</taxon>
    </lineage>
</organism>
<feature type="region of interest" description="Disordered" evidence="1">
    <location>
        <begin position="166"/>
        <end position="210"/>
    </location>
</feature>
<sequence length="228" mass="22943">MKHYTTILLAILGTATAQTTSVISVLNPYFGDNPYDASIKDANPTATTYVVSCQTDSTNYQCRDDPSGLAMTLIGGPSTVELHIERTASKVSTEYIGTVSDGVLYYHAVVTKSGSTVTQTDTSVSPLGTSLYVPLTVTAGLEKLQQAQAGATTTAAATATATSTVTSTAASTASAQSGSRSESGSGSAAATATTAQAASTSTPNAAAPRVGRDGMLVGAVAAAGFMMF</sequence>
<dbReference type="PANTHER" id="PTHR40640:SF1">
    <property type="entry name" value="ANCHORED GLYCOPROTEIN, PUTATIVE (AFU_ORTHOLOGUE AFUA_8G04860)-RELATED"/>
    <property type="match status" value="1"/>
</dbReference>
<dbReference type="PANTHER" id="PTHR40640">
    <property type="entry name" value="ANCHORED GLYCOPROTEIN, PUTATIVE (AFU_ORTHOLOGUE AFUA_8G04860)-RELATED"/>
    <property type="match status" value="1"/>
</dbReference>
<name>A0AAJ0AIY3_9PEZI</name>
<feature type="compositionally biased region" description="Low complexity" evidence="1">
    <location>
        <begin position="166"/>
        <end position="207"/>
    </location>
</feature>
<dbReference type="AlphaFoldDB" id="A0AAJ0AIY3"/>
<accession>A0AAJ0AIY3</accession>
<protein>
    <submittedName>
        <fullName evidence="3">Uncharacterized protein</fullName>
    </submittedName>
</protein>
<proteinExistence type="predicted"/>
<dbReference type="Proteomes" id="UP001224890">
    <property type="component" value="Unassembled WGS sequence"/>
</dbReference>
<evidence type="ECO:0000313" key="4">
    <source>
        <dbReference type="Proteomes" id="UP001224890"/>
    </source>
</evidence>